<proteinExistence type="predicted"/>
<organism evidence="1">
    <name type="scientific">Arundo donax</name>
    <name type="common">Giant reed</name>
    <name type="synonym">Donax arundinaceus</name>
    <dbReference type="NCBI Taxonomy" id="35708"/>
    <lineage>
        <taxon>Eukaryota</taxon>
        <taxon>Viridiplantae</taxon>
        <taxon>Streptophyta</taxon>
        <taxon>Embryophyta</taxon>
        <taxon>Tracheophyta</taxon>
        <taxon>Spermatophyta</taxon>
        <taxon>Magnoliopsida</taxon>
        <taxon>Liliopsida</taxon>
        <taxon>Poales</taxon>
        <taxon>Poaceae</taxon>
        <taxon>PACMAD clade</taxon>
        <taxon>Arundinoideae</taxon>
        <taxon>Arundineae</taxon>
        <taxon>Arundo</taxon>
    </lineage>
</organism>
<reference evidence="1" key="2">
    <citation type="journal article" date="2015" name="Data Brief">
        <title>Shoot transcriptome of the giant reed, Arundo donax.</title>
        <authorList>
            <person name="Barrero R.A."/>
            <person name="Guerrero F.D."/>
            <person name="Moolhuijzen P."/>
            <person name="Goolsby J.A."/>
            <person name="Tidwell J."/>
            <person name="Bellgard S.E."/>
            <person name="Bellgard M.I."/>
        </authorList>
    </citation>
    <scope>NUCLEOTIDE SEQUENCE</scope>
    <source>
        <tissue evidence="1">Shoot tissue taken approximately 20 cm above the soil surface</tissue>
    </source>
</reference>
<accession>A0A0A8Z6H8</accession>
<protein>
    <submittedName>
        <fullName evidence="1">Uncharacterized protein</fullName>
    </submittedName>
</protein>
<reference evidence="1" key="1">
    <citation type="submission" date="2014-09" db="EMBL/GenBank/DDBJ databases">
        <authorList>
            <person name="Magalhaes I.L.F."/>
            <person name="Oliveira U."/>
            <person name="Santos F.R."/>
            <person name="Vidigal T.H.D.A."/>
            <person name="Brescovit A.D."/>
            <person name="Santos A.J."/>
        </authorList>
    </citation>
    <scope>NUCLEOTIDE SEQUENCE</scope>
    <source>
        <tissue evidence="1">Shoot tissue taken approximately 20 cm above the soil surface</tissue>
    </source>
</reference>
<dbReference type="AlphaFoldDB" id="A0A0A8Z6H8"/>
<dbReference type="EMBL" id="GBRH01265530">
    <property type="protein sequence ID" value="JAD32365.1"/>
    <property type="molecule type" value="Transcribed_RNA"/>
</dbReference>
<evidence type="ECO:0000313" key="1">
    <source>
        <dbReference type="EMBL" id="JAD32365.1"/>
    </source>
</evidence>
<sequence>MIGQPVFFYFVRLCKFRSISVKTAYLLCMLSDYAL</sequence>
<name>A0A0A8Z6H8_ARUDO</name>